<keyword evidence="1" id="KW-0808">Transferase</keyword>
<proteinExistence type="predicted"/>
<protein>
    <submittedName>
        <fullName evidence="7">Lipid kinase</fullName>
    </submittedName>
</protein>
<evidence type="ECO:0000313" key="7">
    <source>
        <dbReference type="EMBL" id="BCS86084.1"/>
    </source>
</evidence>
<dbReference type="Gene3D" id="3.40.50.10330">
    <property type="entry name" value="Probable inorganic polyphosphate/atp-NAD kinase, domain 1"/>
    <property type="match status" value="1"/>
</dbReference>
<keyword evidence="4" id="KW-0067">ATP-binding</keyword>
<evidence type="ECO:0000256" key="2">
    <source>
        <dbReference type="ARBA" id="ARBA00022741"/>
    </source>
</evidence>
<keyword evidence="3 7" id="KW-0418">Kinase</keyword>
<evidence type="ECO:0000256" key="4">
    <source>
        <dbReference type="ARBA" id="ARBA00022840"/>
    </source>
</evidence>
<evidence type="ECO:0000256" key="1">
    <source>
        <dbReference type="ARBA" id="ARBA00022679"/>
    </source>
</evidence>
<keyword evidence="5" id="KW-0812">Transmembrane</keyword>
<feature type="domain" description="DAGKc" evidence="6">
    <location>
        <begin position="2"/>
        <end position="140"/>
    </location>
</feature>
<feature type="transmembrane region" description="Helical" evidence="5">
    <location>
        <begin position="171"/>
        <end position="189"/>
    </location>
</feature>
<evidence type="ECO:0000313" key="8">
    <source>
        <dbReference type="Proteomes" id="UP001319045"/>
    </source>
</evidence>
<reference evidence="7 8" key="1">
    <citation type="journal article" date="2022" name="Int. J. Syst. Evol. Microbiol.">
        <title>Prevotella herbatica sp. nov., a plant polysaccharide-decomposing anaerobic bacterium isolated from a methanogenic reactor.</title>
        <authorList>
            <person name="Uek A."/>
            <person name="Tonouchi A."/>
            <person name="Kaku N."/>
            <person name="Ueki K."/>
        </authorList>
    </citation>
    <scope>NUCLEOTIDE SEQUENCE [LARGE SCALE GENOMIC DNA]</scope>
    <source>
        <strain evidence="7 8">WR041</strain>
    </source>
</reference>
<organism evidence="7 8">
    <name type="scientific">Prevotella herbatica</name>
    <dbReference type="NCBI Taxonomy" id="2801997"/>
    <lineage>
        <taxon>Bacteria</taxon>
        <taxon>Pseudomonadati</taxon>
        <taxon>Bacteroidota</taxon>
        <taxon>Bacteroidia</taxon>
        <taxon>Bacteroidales</taxon>
        <taxon>Prevotellaceae</taxon>
        <taxon>Prevotella</taxon>
    </lineage>
</organism>
<accession>A0ABN6EKY9</accession>
<dbReference type="EMBL" id="AP024484">
    <property type="protein sequence ID" value="BCS86084.1"/>
    <property type="molecule type" value="Genomic_DNA"/>
</dbReference>
<dbReference type="Proteomes" id="UP001319045">
    <property type="component" value="Chromosome"/>
</dbReference>
<evidence type="ECO:0000259" key="6">
    <source>
        <dbReference type="PROSITE" id="PS50146"/>
    </source>
</evidence>
<dbReference type="InterPro" id="IPR001206">
    <property type="entry name" value="Diacylglycerol_kinase_cat_dom"/>
</dbReference>
<evidence type="ECO:0000256" key="5">
    <source>
        <dbReference type="SAM" id="Phobius"/>
    </source>
</evidence>
<dbReference type="InterPro" id="IPR045540">
    <property type="entry name" value="YegS/DAGK_C"/>
</dbReference>
<dbReference type="InterPro" id="IPR016064">
    <property type="entry name" value="NAD/diacylglycerol_kinase_sf"/>
</dbReference>
<dbReference type="PANTHER" id="PTHR12358:SF54">
    <property type="entry name" value="SPHINGOSINE KINASE RELATED PROTEIN"/>
    <property type="match status" value="1"/>
</dbReference>
<dbReference type="PROSITE" id="PS50146">
    <property type="entry name" value="DAGK"/>
    <property type="match status" value="1"/>
</dbReference>
<keyword evidence="2" id="KW-0547">Nucleotide-binding</keyword>
<keyword evidence="8" id="KW-1185">Reference proteome</keyword>
<gene>
    <name evidence="7" type="ORF">prwr041_19770</name>
</gene>
<keyword evidence="5" id="KW-0472">Membrane</keyword>
<dbReference type="Gene3D" id="2.60.200.40">
    <property type="match status" value="1"/>
</dbReference>
<keyword evidence="5" id="KW-1133">Transmembrane helix</keyword>
<dbReference type="Pfam" id="PF19279">
    <property type="entry name" value="YegS_C"/>
    <property type="match status" value="1"/>
</dbReference>
<dbReference type="PANTHER" id="PTHR12358">
    <property type="entry name" value="SPHINGOSINE KINASE"/>
    <property type="match status" value="1"/>
</dbReference>
<dbReference type="Pfam" id="PF00781">
    <property type="entry name" value="DAGK_cat"/>
    <property type="match status" value="1"/>
</dbReference>
<dbReference type="InterPro" id="IPR017438">
    <property type="entry name" value="ATP-NAD_kinase_N"/>
</dbReference>
<sequence length="311" mass="36140">MMTENRWGVLYCPKHEGLSNPSNRWEKIEKALHDNNVDYDFVQSENSKSVERLVKMMINNGYKTIVIVGGDSALNDSVNCLMDVEKDVRDQISLGVIPNGLMNDFAHFWGFSESEYDQSIKWIKQHRVRKIDLGCIRYYNKSGEPCHRYFLNCVNIGLIAAIMNLRRKTRHFFGSRTLSFMFSFAMMIFQRLEYKMHMKINTDELQRKMMTVCVGNSTGYGQTPNAVPYNGMLDISVVYHSELTQMLEGLYLFLRGKFLNHKSVHPYRTREIEVFDVQRAMVGIDGRLMNTPVGPFKINVEQEVINFLIPE</sequence>
<dbReference type="GO" id="GO:0016301">
    <property type="term" value="F:kinase activity"/>
    <property type="evidence" value="ECO:0007669"/>
    <property type="project" value="UniProtKB-KW"/>
</dbReference>
<dbReference type="RefSeq" id="WP_207153676.1">
    <property type="nucleotide sequence ID" value="NZ_AP024484.1"/>
</dbReference>
<evidence type="ECO:0000256" key="3">
    <source>
        <dbReference type="ARBA" id="ARBA00022777"/>
    </source>
</evidence>
<dbReference type="SUPFAM" id="SSF111331">
    <property type="entry name" value="NAD kinase/diacylglycerol kinase-like"/>
    <property type="match status" value="1"/>
</dbReference>
<dbReference type="InterPro" id="IPR050187">
    <property type="entry name" value="Lipid_Phosphate_FormReg"/>
</dbReference>
<name>A0ABN6EKY9_9BACT</name>